<reference evidence="3 4" key="1">
    <citation type="journal article" date="2013" name="Genome Biol.">
        <title>The genome sequence of the most widely cultivated cacao type and its use to identify candidate genes regulating pod color.</title>
        <authorList>
            <person name="Motamayor J.C."/>
            <person name="Mockaitis K."/>
            <person name="Schmutz J."/>
            <person name="Haiminen N."/>
            <person name="Iii D.L."/>
            <person name="Cornejo O."/>
            <person name="Findley S.D."/>
            <person name="Zheng P."/>
            <person name="Utro F."/>
            <person name="Royaert S."/>
            <person name="Saski C."/>
            <person name="Jenkins J."/>
            <person name="Podicheti R."/>
            <person name="Zhao M."/>
            <person name="Scheffler B.E."/>
            <person name="Stack J.C."/>
            <person name="Feltus F.A."/>
            <person name="Mustiga G.M."/>
            <person name="Amores F."/>
            <person name="Phillips W."/>
            <person name="Marelli J.P."/>
            <person name="May G.D."/>
            <person name="Shapiro H."/>
            <person name="Ma J."/>
            <person name="Bustamante C.D."/>
            <person name="Schnell R.J."/>
            <person name="Main D."/>
            <person name="Gilbert D."/>
            <person name="Parida L."/>
            <person name="Kuhn D.N."/>
        </authorList>
    </citation>
    <scope>NUCLEOTIDE SEQUENCE [LARGE SCALE GENOMIC DNA]</scope>
    <source>
        <strain evidence="4">cv. Matina 1-6</strain>
    </source>
</reference>
<dbReference type="EMBL" id="CM001880">
    <property type="protein sequence ID" value="EOX97227.1"/>
    <property type="molecule type" value="Genomic_DNA"/>
</dbReference>
<dbReference type="PANTHER" id="PTHR23054:SF20">
    <property type="entry name" value="DUF547 DOMAIN-CONTAINING PROTEIN"/>
    <property type="match status" value="1"/>
</dbReference>
<protein>
    <submittedName>
        <fullName evidence="3">Uncharacterized protein isoform 1</fullName>
    </submittedName>
</protein>
<dbReference type="AlphaFoldDB" id="A0A061E4R4"/>
<evidence type="ECO:0000313" key="4">
    <source>
        <dbReference type="Proteomes" id="UP000026915"/>
    </source>
</evidence>
<gene>
    <name evidence="3" type="ORF">TCM_006317</name>
</gene>
<dbReference type="InterPro" id="IPR006869">
    <property type="entry name" value="DUF547"/>
</dbReference>
<evidence type="ECO:0000259" key="2">
    <source>
        <dbReference type="Pfam" id="PF14389"/>
    </source>
</evidence>
<name>A0A061E4R4_THECC</name>
<dbReference type="InterPro" id="IPR025757">
    <property type="entry name" value="MIP1_Leuzipper"/>
</dbReference>
<dbReference type="EMBL" id="CM001880">
    <property type="protein sequence ID" value="EOX97228.1"/>
    <property type="molecule type" value="Genomic_DNA"/>
</dbReference>
<dbReference type="Gramene" id="EOX97228">
    <property type="protein sequence ID" value="EOX97228"/>
    <property type="gene ID" value="TCM_006317"/>
</dbReference>
<feature type="domain" description="Ternary complex factor MIP1 leucine-zipper" evidence="2">
    <location>
        <begin position="17"/>
        <end position="98"/>
    </location>
</feature>
<dbReference type="Proteomes" id="UP000026915">
    <property type="component" value="Chromosome 2"/>
</dbReference>
<dbReference type="HOGENOM" id="CLU_019670_3_0_1"/>
<keyword evidence="4" id="KW-1185">Reference proteome</keyword>
<dbReference type="PANTHER" id="PTHR23054">
    <property type="entry name" value="TERNARY COMPLEX FACTOR MIP1, LEUCINE-ZIPPER-RELATED"/>
    <property type="match status" value="1"/>
</dbReference>
<accession>A0A061E4R4</accession>
<evidence type="ECO:0000313" key="3">
    <source>
        <dbReference type="EMBL" id="EOX97228.1"/>
    </source>
</evidence>
<dbReference type="Gramene" id="EOX97227">
    <property type="protein sequence ID" value="EOX97227"/>
    <property type="gene ID" value="TCM_006317"/>
</dbReference>
<sequence length="567" mass="64363">MGQTKGRAEAKKSQTSNTEVQNSLKQEILHLQERLLDQFVVRRALEKALSHRPFTHDVAVENLIPKAAMEVIKEIAVLELEVAYLEKYLLSLYRKNFDKRFSSLTTVGEVLRRTSVAHKEMFPEVQAHYIMSDKENLATQSSDLETSRNSIGNPPKECSDIWGAEKLLDSSIHRSHSSLSQRSAFSVTSPQKTVAKAVDLYHSLPLSMLEQAQIGTSDGFSLAEHLGSSISHHVPETPNWLSEEMIKTISAIYCELADPPLINHGYLSSPVSNSSSQGQGDMWSPQCGKFSSFNSHFDSPFGIGESKEFSGPYCSMVKVQWICRDSKKLQDIEHKLQYYRSLVCRLEEVDVRRMKHEEKLAFWINVHNALVMHAFLVYGIPKNNLKRLSLLLKAAYNVGGQTISIDTIQSSILGCRLPRPGQWLRFLFPSKTKFKVVDARRAYAIESPEPLLHFALCSGSYSDPAVRIYTPKKVFQELEVAKEEYIQSNLSVNKEQKILLPKVMEYFARDSDVCSAGLLQMVEQFMPDSLRKNLQQSCNRKNGKSIEWISHNFAFRYLFSKEISVVI</sequence>
<feature type="domain" description="DUF547" evidence="1">
    <location>
        <begin position="352"/>
        <end position="486"/>
    </location>
</feature>
<dbReference type="Pfam" id="PF14389">
    <property type="entry name" value="Lzipper-MIP1"/>
    <property type="match status" value="1"/>
</dbReference>
<evidence type="ECO:0000259" key="1">
    <source>
        <dbReference type="Pfam" id="PF04784"/>
    </source>
</evidence>
<dbReference type="Pfam" id="PF04784">
    <property type="entry name" value="DUF547"/>
    <property type="match status" value="1"/>
</dbReference>
<organism evidence="3 4">
    <name type="scientific">Theobroma cacao</name>
    <name type="common">Cacao</name>
    <name type="synonym">Cocoa</name>
    <dbReference type="NCBI Taxonomy" id="3641"/>
    <lineage>
        <taxon>Eukaryota</taxon>
        <taxon>Viridiplantae</taxon>
        <taxon>Streptophyta</taxon>
        <taxon>Embryophyta</taxon>
        <taxon>Tracheophyta</taxon>
        <taxon>Spermatophyta</taxon>
        <taxon>Magnoliopsida</taxon>
        <taxon>eudicotyledons</taxon>
        <taxon>Gunneridae</taxon>
        <taxon>Pentapetalae</taxon>
        <taxon>rosids</taxon>
        <taxon>malvids</taxon>
        <taxon>Malvales</taxon>
        <taxon>Malvaceae</taxon>
        <taxon>Byttnerioideae</taxon>
        <taxon>Theobroma</taxon>
    </lineage>
</organism>
<proteinExistence type="predicted"/>